<name>A0ABQ4MIY0_9BACL</name>
<organism evidence="2 3">
    <name type="scientific">Paenibacillus vini</name>
    <dbReference type="NCBI Taxonomy" id="1476024"/>
    <lineage>
        <taxon>Bacteria</taxon>
        <taxon>Bacillati</taxon>
        <taxon>Bacillota</taxon>
        <taxon>Bacilli</taxon>
        <taxon>Bacillales</taxon>
        <taxon>Paenibacillaceae</taxon>
        <taxon>Paenibacillus</taxon>
    </lineage>
</organism>
<comment type="caution">
    <text evidence="2">The sequence shown here is derived from an EMBL/GenBank/DDBJ whole genome shotgun (WGS) entry which is preliminary data.</text>
</comment>
<dbReference type="EMBL" id="BOSL01000026">
    <property type="protein sequence ID" value="GIP55941.1"/>
    <property type="molecule type" value="Genomic_DNA"/>
</dbReference>
<evidence type="ECO:0008006" key="4">
    <source>
        <dbReference type="Google" id="ProtNLM"/>
    </source>
</evidence>
<protein>
    <recommendedName>
        <fullName evidence="4">Transposase</fullName>
    </recommendedName>
</protein>
<feature type="region of interest" description="Disordered" evidence="1">
    <location>
        <begin position="1"/>
        <end position="23"/>
    </location>
</feature>
<feature type="compositionally biased region" description="Basic and acidic residues" evidence="1">
    <location>
        <begin position="14"/>
        <end position="23"/>
    </location>
</feature>
<proteinExistence type="predicted"/>
<reference evidence="2 3" key="1">
    <citation type="submission" date="2021-03" db="EMBL/GenBank/DDBJ databases">
        <title>Antimicrobial resistance genes in bacteria isolated from Japanese honey, and their potential for conferring macrolide and lincosamide resistance in the American foulbrood pathogen Paenibacillus larvae.</title>
        <authorList>
            <person name="Okamoto M."/>
            <person name="Kumagai M."/>
            <person name="Kanamori H."/>
            <person name="Takamatsu D."/>
        </authorList>
    </citation>
    <scope>NUCLEOTIDE SEQUENCE [LARGE SCALE GENOMIC DNA]</scope>
    <source>
        <strain evidence="2 3">J42TS3</strain>
    </source>
</reference>
<sequence>MTVSAKTHWVWTQKAEKENPQRSRAGEMIWPHYSKEAPSEWLQDGLIIDKSEYLEEGQVELFDLLEG</sequence>
<dbReference type="Proteomes" id="UP000679992">
    <property type="component" value="Unassembled WGS sequence"/>
</dbReference>
<accession>A0ABQ4MIY0</accession>
<gene>
    <name evidence="2" type="ORF">J42TS3_49760</name>
</gene>
<dbReference type="RefSeq" id="WP_213656688.1">
    <property type="nucleotide sequence ID" value="NZ_BOSL01000026.1"/>
</dbReference>
<keyword evidence="3" id="KW-1185">Reference proteome</keyword>
<evidence type="ECO:0000313" key="3">
    <source>
        <dbReference type="Proteomes" id="UP000679992"/>
    </source>
</evidence>
<evidence type="ECO:0000313" key="2">
    <source>
        <dbReference type="EMBL" id="GIP55941.1"/>
    </source>
</evidence>
<evidence type="ECO:0000256" key="1">
    <source>
        <dbReference type="SAM" id="MobiDB-lite"/>
    </source>
</evidence>